<protein>
    <submittedName>
        <fullName evidence="2">Uncharacterized protein</fullName>
    </submittedName>
</protein>
<dbReference type="AlphaFoldDB" id="A0A5M9Z3C6"/>
<dbReference type="RefSeq" id="WP_057726578.1">
    <property type="nucleotide sequence ID" value="NZ_JACCPK010000170.1"/>
</dbReference>
<organism evidence="2 3">
    <name type="scientific">Lactobacillus crispatus</name>
    <dbReference type="NCBI Taxonomy" id="47770"/>
    <lineage>
        <taxon>Bacteria</taxon>
        <taxon>Bacillati</taxon>
        <taxon>Bacillota</taxon>
        <taxon>Bacilli</taxon>
        <taxon>Lactobacillales</taxon>
        <taxon>Lactobacillaceae</taxon>
        <taxon>Lactobacillus</taxon>
    </lineage>
</organism>
<keyword evidence="1" id="KW-0472">Membrane</keyword>
<evidence type="ECO:0000313" key="3">
    <source>
        <dbReference type="Proteomes" id="UP000324504"/>
    </source>
</evidence>
<name>A0A5M9Z3C6_9LACO</name>
<evidence type="ECO:0000313" key="2">
    <source>
        <dbReference type="EMBL" id="KAA8813015.1"/>
    </source>
</evidence>
<keyword evidence="1" id="KW-0812">Transmembrane</keyword>
<sequence length="87" mass="10666">MKVILLIILLLIVLCWLIAISQTLRGKKDNKYVVTYLWRGKRKKLTYMSFWQAYWYHGWLNMVDWIVIILPLLKNQSKKYRISQKYD</sequence>
<proteinExistence type="predicted"/>
<accession>A0A5M9Z3C6</accession>
<dbReference type="Proteomes" id="UP000324504">
    <property type="component" value="Unassembled WGS sequence"/>
</dbReference>
<evidence type="ECO:0000256" key="1">
    <source>
        <dbReference type="SAM" id="Phobius"/>
    </source>
</evidence>
<comment type="caution">
    <text evidence="2">The sequence shown here is derived from an EMBL/GenBank/DDBJ whole genome shotgun (WGS) entry which is preliminary data.</text>
</comment>
<feature type="transmembrane region" description="Helical" evidence="1">
    <location>
        <begin position="54"/>
        <end position="73"/>
    </location>
</feature>
<keyword evidence="1" id="KW-1133">Transmembrane helix</keyword>
<reference evidence="2 3" key="1">
    <citation type="submission" date="2019-09" db="EMBL/GenBank/DDBJ databases">
        <title>Comparative analysis of L. crispatus genomes revealed niche specific adaptation to different host and body sites.</title>
        <authorList>
            <person name="Pan M."/>
            <person name="Hidalgo-Cantabrana C."/>
            <person name="Barrangou R."/>
        </authorList>
    </citation>
    <scope>NUCLEOTIDE SEQUENCE [LARGE SCALE GENOMIC DNA]</scope>
    <source>
        <strain evidence="2 3">NCK2488</strain>
    </source>
</reference>
<gene>
    <name evidence="2" type="ORF">F1C09_03890</name>
</gene>
<dbReference type="EMBL" id="VUAV01000015">
    <property type="protein sequence ID" value="KAA8813015.1"/>
    <property type="molecule type" value="Genomic_DNA"/>
</dbReference>